<dbReference type="PROSITE" id="PS00383">
    <property type="entry name" value="TYR_PHOSPHATASE_1"/>
    <property type="match status" value="1"/>
</dbReference>
<evidence type="ECO:0000313" key="10">
    <source>
        <dbReference type="EMBL" id="KAG9444158.1"/>
    </source>
</evidence>
<evidence type="ECO:0000256" key="1">
    <source>
        <dbReference type="ARBA" id="ARBA00004496"/>
    </source>
</evidence>
<evidence type="ECO:0000256" key="3">
    <source>
        <dbReference type="ARBA" id="ARBA00022490"/>
    </source>
</evidence>
<comment type="subcellular location">
    <subcellularLocation>
        <location evidence="1">Cytoplasm</location>
    </subcellularLocation>
</comment>
<dbReference type="EC" id="3.1.3.48" evidence="2"/>
<dbReference type="Pfam" id="PF00102">
    <property type="entry name" value="Y_phosphatase"/>
    <property type="match status" value="1"/>
</dbReference>
<proteinExistence type="predicted"/>
<dbReference type="SUPFAM" id="SSF52799">
    <property type="entry name" value="(Phosphotyrosine protein) phosphatases II"/>
    <property type="match status" value="1"/>
</dbReference>
<evidence type="ECO:0000259" key="9">
    <source>
        <dbReference type="PROSITE" id="PS50056"/>
    </source>
</evidence>
<dbReference type="SMART" id="SM00194">
    <property type="entry name" value="PTPc"/>
    <property type="match status" value="1"/>
</dbReference>
<keyword evidence="3" id="KW-0963">Cytoplasm</keyword>
<dbReference type="PROSITE" id="PS50056">
    <property type="entry name" value="TYR_PHOSPHATASE_2"/>
    <property type="match status" value="1"/>
</dbReference>
<organism evidence="10 11">
    <name type="scientific">Aristolochia fimbriata</name>
    <name type="common">White veined hardy Dutchman's pipe vine</name>
    <dbReference type="NCBI Taxonomy" id="158543"/>
    <lineage>
        <taxon>Eukaryota</taxon>
        <taxon>Viridiplantae</taxon>
        <taxon>Streptophyta</taxon>
        <taxon>Embryophyta</taxon>
        <taxon>Tracheophyta</taxon>
        <taxon>Spermatophyta</taxon>
        <taxon>Magnoliopsida</taxon>
        <taxon>Magnoliidae</taxon>
        <taxon>Piperales</taxon>
        <taxon>Aristolochiaceae</taxon>
        <taxon>Aristolochia</taxon>
    </lineage>
</organism>
<sequence>MASAGNPNPSPPVTSAAPPHPLSEQHVDLCFDPPDLRLSPDQLRYCVEALRVLKHKLTSPQAIDREFETLQSHRLKKNDMIRSCWVAVADSNKWKNRYADVLPFDDTRVVLKCTRGDESLGTGYINASLIKTSSGGNVTQFIATQGPLPNTFEDFWEMIIQYHCPVILMLTRLVDNYKIVKCDGYFPADEGWSEYGKICVRNQHSIETDSSLVLRSLEVNYQQSEDPPLCVIHIQYPEWPDHGVPGNTLAVRDILKRLYHVPPDLGPIVVHCSAGIGRTGTFCAIYNTIQRILIGDMSAVNLIDTISHFRSQRNGMVQTADQFSFCYAAIVDELEDLVSKSNLQLGE</sequence>
<dbReference type="SMART" id="SM00404">
    <property type="entry name" value="PTPc_motif"/>
    <property type="match status" value="1"/>
</dbReference>
<dbReference type="AlphaFoldDB" id="A0AAV7E5R4"/>
<feature type="domain" description="Tyrosine specific protein phosphatases" evidence="9">
    <location>
        <begin position="252"/>
        <end position="324"/>
    </location>
</feature>
<dbReference type="InterPro" id="IPR000387">
    <property type="entry name" value="Tyr_Pase_dom"/>
</dbReference>
<dbReference type="InterPro" id="IPR016130">
    <property type="entry name" value="Tyr_Pase_AS"/>
</dbReference>
<dbReference type="PRINTS" id="PR00700">
    <property type="entry name" value="PRTYPHPHTASE"/>
</dbReference>
<dbReference type="InterPro" id="IPR029021">
    <property type="entry name" value="Prot-tyrosine_phosphatase-like"/>
</dbReference>
<keyword evidence="4" id="KW-0597">Phosphoprotein</keyword>
<dbReference type="FunFam" id="3.90.190.10:FF:000045">
    <property type="entry name" value="Tyrosine-protein phosphatase non-receptor type 12"/>
    <property type="match status" value="1"/>
</dbReference>
<dbReference type="InterPro" id="IPR050348">
    <property type="entry name" value="Protein-Tyr_Phosphatase"/>
</dbReference>
<dbReference type="Gene3D" id="3.90.190.10">
    <property type="entry name" value="Protein tyrosine phosphatase superfamily"/>
    <property type="match status" value="1"/>
</dbReference>
<protein>
    <recommendedName>
        <fullName evidence="2">protein-tyrosine-phosphatase</fullName>
        <ecNumber evidence="2">3.1.3.48</ecNumber>
    </recommendedName>
</protein>
<evidence type="ECO:0000256" key="2">
    <source>
        <dbReference type="ARBA" id="ARBA00013064"/>
    </source>
</evidence>
<dbReference type="GO" id="GO:0005737">
    <property type="term" value="C:cytoplasm"/>
    <property type="evidence" value="ECO:0007669"/>
    <property type="project" value="UniProtKB-SubCell"/>
</dbReference>
<evidence type="ECO:0000313" key="11">
    <source>
        <dbReference type="Proteomes" id="UP000825729"/>
    </source>
</evidence>
<feature type="region of interest" description="Disordered" evidence="7">
    <location>
        <begin position="1"/>
        <end position="21"/>
    </location>
</feature>
<gene>
    <name evidence="10" type="ORF">H6P81_015498</name>
</gene>
<name>A0AAV7E5R4_ARIFI</name>
<keyword evidence="5" id="KW-0378">Hydrolase</keyword>
<keyword evidence="11" id="KW-1185">Reference proteome</keyword>
<comment type="caution">
    <text evidence="10">The sequence shown here is derived from an EMBL/GenBank/DDBJ whole genome shotgun (WGS) entry which is preliminary data.</text>
</comment>
<evidence type="ECO:0000256" key="5">
    <source>
        <dbReference type="ARBA" id="ARBA00022801"/>
    </source>
</evidence>
<evidence type="ECO:0000256" key="6">
    <source>
        <dbReference type="ARBA" id="ARBA00022912"/>
    </source>
</evidence>
<evidence type="ECO:0000256" key="4">
    <source>
        <dbReference type="ARBA" id="ARBA00022553"/>
    </source>
</evidence>
<reference evidence="10 11" key="1">
    <citation type="submission" date="2021-07" db="EMBL/GenBank/DDBJ databases">
        <title>The Aristolochia fimbriata genome: insights into angiosperm evolution, floral development and chemical biosynthesis.</title>
        <authorList>
            <person name="Jiao Y."/>
        </authorList>
    </citation>
    <scope>NUCLEOTIDE SEQUENCE [LARGE SCALE GENOMIC DNA]</scope>
    <source>
        <strain evidence="10">IBCAS-2021</strain>
        <tissue evidence="10">Leaf</tissue>
    </source>
</reference>
<dbReference type="InterPro" id="IPR003595">
    <property type="entry name" value="Tyr_Pase_cat"/>
</dbReference>
<dbReference type="PANTHER" id="PTHR19134">
    <property type="entry name" value="RECEPTOR-TYPE TYROSINE-PROTEIN PHOSPHATASE"/>
    <property type="match status" value="1"/>
</dbReference>
<dbReference type="GO" id="GO:0004725">
    <property type="term" value="F:protein tyrosine phosphatase activity"/>
    <property type="evidence" value="ECO:0007669"/>
    <property type="project" value="UniProtKB-EC"/>
</dbReference>
<feature type="domain" description="Tyrosine-protein phosphatase" evidence="8">
    <location>
        <begin position="63"/>
        <end position="333"/>
    </location>
</feature>
<evidence type="ECO:0000259" key="8">
    <source>
        <dbReference type="PROSITE" id="PS50055"/>
    </source>
</evidence>
<evidence type="ECO:0000256" key="7">
    <source>
        <dbReference type="SAM" id="MobiDB-lite"/>
    </source>
</evidence>
<dbReference type="CDD" id="cd17658">
    <property type="entry name" value="PTPc_plant_PTP1"/>
    <property type="match status" value="1"/>
</dbReference>
<accession>A0AAV7E5R4</accession>
<dbReference type="InterPro" id="IPR000242">
    <property type="entry name" value="PTP_cat"/>
</dbReference>
<dbReference type="PANTHER" id="PTHR19134:SF449">
    <property type="entry name" value="TYROSINE-PROTEIN PHOSPHATASE 1"/>
    <property type="match status" value="1"/>
</dbReference>
<dbReference type="PROSITE" id="PS50055">
    <property type="entry name" value="TYR_PHOSPHATASE_PTP"/>
    <property type="match status" value="1"/>
</dbReference>
<keyword evidence="6" id="KW-0904">Protein phosphatase</keyword>
<dbReference type="Proteomes" id="UP000825729">
    <property type="component" value="Unassembled WGS sequence"/>
</dbReference>
<dbReference type="EMBL" id="JAINDJ010000006">
    <property type="protein sequence ID" value="KAG9444158.1"/>
    <property type="molecule type" value="Genomic_DNA"/>
</dbReference>